<dbReference type="PANTHER" id="PTHR12499">
    <property type="entry name" value="OPTIC ATROPHY 3 PROTEIN OPA3"/>
    <property type="match status" value="1"/>
</dbReference>
<evidence type="ECO:0000313" key="5">
    <source>
        <dbReference type="EMBL" id="KAG5179595.1"/>
    </source>
</evidence>
<dbReference type="Pfam" id="PF07047">
    <property type="entry name" value="OPA3"/>
    <property type="match status" value="1"/>
</dbReference>
<keyword evidence="6" id="KW-1185">Reference proteome</keyword>
<organism evidence="5 6">
    <name type="scientific">Tribonema minus</name>
    <dbReference type="NCBI Taxonomy" id="303371"/>
    <lineage>
        <taxon>Eukaryota</taxon>
        <taxon>Sar</taxon>
        <taxon>Stramenopiles</taxon>
        <taxon>Ochrophyta</taxon>
        <taxon>PX clade</taxon>
        <taxon>Xanthophyceae</taxon>
        <taxon>Tribonematales</taxon>
        <taxon>Tribonemataceae</taxon>
        <taxon>Tribonema</taxon>
    </lineage>
</organism>
<feature type="compositionally biased region" description="Low complexity" evidence="4">
    <location>
        <begin position="230"/>
        <end position="246"/>
    </location>
</feature>
<comment type="caution">
    <text evidence="5">The sequence shown here is derived from an EMBL/GenBank/DDBJ whole genome shotgun (WGS) entry which is preliminary data.</text>
</comment>
<dbReference type="Proteomes" id="UP000664859">
    <property type="component" value="Unassembled WGS sequence"/>
</dbReference>
<evidence type="ECO:0000256" key="1">
    <source>
        <dbReference type="ARBA" id="ARBA00007584"/>
    </source>
</evidence>
<feature type="compositionally biased region" description="Acidic residues" evidence="4">
    <location>
        <begin position="248"/>
        <end position="258"/>
    </location>
</feature>
<dbReference type="InterPro" id="IPR010754">
    <property type="entry name" value="OPA3-like"/>
</dbReference>
<feature type="compositionally biased region" description="Basic and acidic residues" evidence="4">
    <location>
        <begin position="207"/>
        <end position="229"/>
    </location>
</feature>
<dbReference type="OrthoDB" id="2129069at2759"/>
<dbReference type="AlphaFoldDB" id="A0A835YQK9"/>
<feature type="coiled-coil region" evidence="3">
    <location>
        <begin position="100"/>
        <end position="140"/>
    </location>
</feature>
<dbReference type="EMBL" id="JAFCMP010000446">
    <property type="protein sequence ID" value="KAG5179595.1"/>
    <property type="molecule type" value="Genomic_DNA"/>
</dbReference>
<evidence type="ECO:0000256" key="3">
    <source>
        <dbReference type="SAM" id="Coils"/>
    </source>
</evidence>
<proteinExistence type="inferred from homology"/>
<evidence type="ECO:0000313" key="6">
    <source>
        <dbReference type="Proteomes" id="UP000664859"/>
    </source>
</evidence>
<evidence type="ECO:0000256" key="4">
    <source>
        <dbReference type="SAM" id="MobiDB-lite"/>
    </source>
</evidence>
<feature type="region of interest" description="Disordered" evidence="4">
    <location>
        <begin position="179"/>
        <end position="270"/>
    </location>
</feature>
<sequence>MAQVPAAKVFSLVVKTIAKPLAKELRRQASANATLKRAVIWMGQSSHKVSTIISVRAAGFTASNIKPLDESKALAIGGDLLSEIFIFSVAGGLLVWDYNNSAAKAAAKAAEAKAQKAEEARQLKASLEAIHARLDEIEHKVYGSGGIWGLGLGIFTGQRPPARPKNLPAFTDETNDALPAAGKEKQVEAVATTKVTKDGKNGVSSSKQEHSKSAPLDKPDQSHSRELQQAERGAAGGAAASGQQQGDVEAESSEEEEGWVSSVIAKMRQR</sequence>
<gene>
    <name evidence="5" type="ORF">JKP88DRAFT_200843</name>
</gene>
<dbReference type="GO" id="GO:0005739">
    <property type="term" value="C:mitochondrion"/>
    <property type="evidence" value="ECO:0007669"/>
    <property type="project" value="TreeGrafter"/>
</dbReference>
<protein>
    <submittedName>
        <fullName evidence="5">Optic atrophy 3 protein-domain-containing protein</fullName>
    </submittedName>
</protein>
<evidence type="ECO:0000256" key="2">
    <source>
        <dbReference type="ARBA" id="ARBA00023054"/>
    </source>
</evidence>
<dbReference type="GO" id="GO:0019216">
    <property type="term" value="P:regulation of lipid metabolic process"/>
    <property type="evidence" value="ECO:0007669"/>
    <property type="project" value="TreeGrafter"/>
</dbReference>
<dbReference type="PANTHER" id="PTHR12499:SF0">
    <property type="entry name" value="OPTIC ATROPHY 3 PROTEIN"/>
    <property type="match status" value="1"/>
</dbReference>
<reference evidence="5" key="1">
    <citation type="submission" date="2021-02" db="EMBL/GenBank/DDBJ databases">
        <title>First Annotated Genome of the Yellow-green Alga Tribonema minus.</title>
        <authorList>
            <person name="Mahan K.M."/>
        </authorList>
    </citation>
    <scope>NUCLEOTIDE SEQUENCE</scope>
    <source>
        <strain evidence="5">UTEX B ZZ1240</strain>
    </source>
</reference>
<keyword evidence="2 3" id="KW-0175">Coiled coil</keyword>
<accession>A0A835YQK9</accession>
<name>A0A835YQK9_9STRA</name>
<comment type="similarity">
    <text evidence="1">Belongs to the OPA3 family.</text>
</comment>